<name>A0A2P8HC77_CHINA</name>
<evidence type="ECO:0008006" key="3">
    <source>
        <dbReference type="Google" id="ProtNLM"/>
    </source>
</evidence>
<keyword evidence="2" id="KW-1185">Reference proteome</keyword>
<accession>A0A2P8HC77</accession>
<dbReference type="AlphaFoldDB" id="A0A2P8HC77"/>
<dbReference type="EMBL" id="PYAW01000007">
    <property type="protein sequence ID" value="PSL43836.1"/>
    <property type="molecule type" value="Genomic_DNA"/>
</dbReference>
<dbReference type="OrthoDB" id="667380at2"/>
<organism evidence="1 2">
    <name type="scientific">Chitinophaga niastensis</name>
    <dbReference type="NCBI Taxonomy" id="536980"/>
    <lineage>
        <taxon>Bacteria</taxon>
        <taxon>Pseudomonadati</taxon>
        <taxon>Bacteroidota</taxon>
        <taxon>Chitinophagia</taxon>
        <taxon>Chitinophagales</taxon>
        <taxon>Chitinophagaceae</taxon>
        <taxon>Chitinophaga</taxon>
    </lineage>
</organism>
<dbReference type="Proteomes" id="UP000240971">
    <property type="component" value="Unassembled WGS sequence"/>
</dbReference>
<sequence length="155" mass="17249">MTSQEMIAFKTSLKQTGQQLIAQRIAMAKSAIDNAQEAANSEGKSSAGDKYETGRAMGHLEKNMYARQQAENIKELARLQEVNTDIIYTQAQTGALVRCAEQSFFIAAGLGKQLIEGQHIFYLSPYTPLAKLLQHKKAGDSFLFNKMEIVILEIY</sequence>
<reference evidence="1 2" key="1">
    <citation type="submission" date="2018-03" db="EMBL/GenBank/DDBJ databases">
        <title>Genomic Encyclopedia of Archaeal and Bacterial Type Strains, Phase II (KMG-II): from individual species to whole genera.</title>
        <authorList>
            <person name="Goeker M."/>
        </authorList>
    </citation>
    <scope>NUCLEOTIDE SEQUENCE [LARGE SCALE GENOMIC DNA]</scope>
    <source>
        <strain evidence="1 2">DSM 24859</strain>
    </source>
</reference>
<protein>
    <recommendedName>
        <fullName evidence="3">GreA/GreB family transcription elongation factor</fullName>
    </recommendedName>
</protein>
<evidence type="ECO:0000313" key="2">
    <source>
        <dbReference type="Proteomes" id="UP000240971"/>
    </source>
</evidence>
<gene>
    <name evidence="1" type="ORF">CLV51_107147</name>
</gene>
<evidence type="ECO:0000313" key="1">
    <source>
        <dbReference type="EMBL" id="PSL43836.1"/>
    </source>
</evidence>
<proteinExistence type="predicted"/>
<dbReference type="RefSeq" id="WP_106530807.1">
    <property type="nucleotide sequence ID" value="NZ_PYAW01000007.1"/>
</dbReference>
<comment type="caution">
    <text evidence="1">The sequence shown here is derived from an EMBL/GenBank/DDBJ whole genome shotgun (WGS) entry which is preliminary data.</text>
</comment>